<dbReference type="InterPro" id="IPR051559">
    <property type="entry name" value="HIF_prolyl_hydroxylases"/>
</dbReference>
<organism evidence="8 9">
    <name type="scientific">Methyloradius palustris</name>
    <dbReference type="NCBI Taxonomy" id="2778876"/>
    <lineage>
        <taxon>Bacteria</taxon>
        <taxon>Pseudomonadati</taxon>
        <taxon>Pseudomonadota</taxon>
        <taxon>Betaproteobacteria</taxon>
        <taxon>Nitrosomonadales</taxon>
        <taxon>Methylophilaceae</taxon>
        <taxon>Methyloradius</taxon>
    </lineage>
</organism>
<dbReference type="AlphaFoldDB" id="A0A8D5G4A8"/>
<dbReference type="GO" id="GO:0071456">
    <property type="term" value="P:cellular response to hypoxia"/>
    <property type="evidence" value="ECO:0007669"/>
    <property type="project" value="TreeGrafter"/>
</dbReference>
<proteinExistence type="predicted"/>
<evidence type="ECO:0000313" key="9">
    <source>
        <dbReference type="Proteomes" id="UP000826722"/>
    </source>
</evidence>
<protein>
    <submittedName>
        <fullName evidence="8">2OG-Fe(II) oxygenase</fullName>
    </submittedName>
</protein>
<feature type="domain" description="Fe2OG dioxygenase" evidence="7">
    <location>
        <begin position="111"/>
        <end position="214"/>
    </location>
</feature>
<dbReference type="RefSeq" id="WP_221763582.1">
    <property type="nucleotide sequence ID" value="NZ_AP024110.1"/>
</dbReference>
<evidence type="ECO:0000256" key="6">
    <source>
        <dbReference type="ARBA" id="ARBA00023004"/>
    </source>
</evidence>
<gene>
    <name evidence="8" type="ORF">ZMTM_17590</name>
</gene>
<keyword evidence="9" id="KW-1185">Reference proteome</keyword>
<reference evidence="8" key="1">
    <citation type="journal article" date="2021" name="Arch. Microbiol.">
        <title>Methyloradius palustris gen. nov., sp. nov., a methanol-oxidizing bacterium isolated from snow.</title>
        <authorList>
            <person name="Miyadera T."/>
            <person name="Kojima H."/>
            <person name="Fukui M."/>
        </authorList>
    </citation>
    <scope>NUCLEOTIDE SEQUENCE</scope>
    <source>
        <strain evidence="8">Zm11</strain>
    </source>
</reference>
<keyword evidence="6" id="KW-0408">Iron</keyword>
<dbReference type="PANTHER" id="PTHR12907">
    <property type="entry name" value="EGL NINE HOMOLOG-RELATED"/>
    <property type="match status" value="1"/>
</dbReference>
<dbReference type="SMART" id="SM00702">
    <property type="entry name" value="P4Hc"/>
    <property type="match status" value="1"/>
</dbReference>
<dbReference type="InterPro" id="IPR005123">
    <property type="entry name" value="Oxoglu/Fe-dep_dioxygenase_dom"/>
</dbReference>
<name>A0A8D5G4A8_9PROT</name>
<evidence type="ECO:0000256" key="2">
    <source>
        <dbReference type="ARBA" id="ARBA00022723"/>
    </source>
</evidence>
<evidence type="ECO:0000256" key="4">
    <source>
        <dbReference type="ARBA" id="ARBA00022964"/>
    </source>
</evidence>
<dbReference type="GO" id="GO:0008198">
    <property type="term" value="F:ferrous iron binding"/>
    <property type="evidence" value="ECO:0007669"/>
    <property type="project" value="TreeGrafter"/>
</dbReference>
<evidence type="ECO:0000313" key="8">
    <source>
        <dbReference type="EMBL" id="BCM25500.1"/>
    </source>
</evidence>
<dbReference type="PROSITE" id="PS51471">
    <property type="entry name" value="FE2OG_OXY"/>
    <property type="match status" value="1"/>
</dbReference>
<keyword evidence="3" id="KW-0847">Vitamin C</keyword>
<dbReference type="KEGG" id="mpau:ZMTM_17590"/>
<keyword evidence="5" id="KW-0560">Oxidoreductase</keyword>
<dbReference type="InterPro" id="IPR006620">
    <property type="entry name" value="Pro_4_hyd_alph"/>
</dbReference>
<dbReference type="GO" id="GO:0031418">
    <property type="term" value="F:L-ascorbic acid binding"/>
    <property type="evidence" value="ECO:0007669"/>
    <property type="project" value="UniProtKB-KW"/>
</dbReference>
<dbReference type="EMBL" id="AP024110">
    <property type="protein sequence ID" value="BCM25500.1"/>
    <property type="molecule type" value="Genomic_DNA"/>
</dbReference>
<dbReference type="PANTHER" id="PTHR12907:SF26">
    <property type="entry name" value="HIF PROLYL HYDROXYLASE, ISOFORM C"/>
    <property type="match status" value="1"/>
</dbReference>
<dbReference type="Proteomes" id="UP000826722">
    <property type="component" value="Chromosome"/>
</dbReference>
<keyword evidence="4" id="KW-0223">Dioxygenase</keyword>
<comment type="cofactor">
    <cofactor evidence="1">
        <name>L-ascorbate</name>
        <dbReference type="ChEBI" id="CHEBI:38290"/>
    </cofactor>
</comment>
<evidence type="ECO:0000256" key="1">
    <source>
        <dbReference type="ARBA" id="ARBA00001961"/>
    </source>
</evidence>
<evidence type="ECO:0000259" key="7">
    <source>
        <dbReference type="PROSITE" id="PS51471"/>
    </source>
</evidence>
<sequence>MTSSTIESELAALNTLKFMDAIRVNGYAIIDDFLPVKLIARLLLEASTLQHNSEMQSAQTGNIDTQKSSISMSARGDQTYWLDSEHNNISESQQAYLLAMDTLQQQLNRQLYLGLFELETHFAIYPIGAVYDKHIDQLQHNKHRILSSVLYLNENWQPQDGGALRLYLDDTLLSDFKDISPIGGRLVVFLSDQFWHEVLIAKRQRTSLTGWFRRNSSIRYDA</sequence>
<dbReference type="Pfam" id="PF13640">
    <property type="entry name" value="2OG-FeII_Oxy_3"/>
    <property type="match status" value="1"/>
</dbReference>
<dbReference type="GO" id="GO:0031543">
    <property type="term" value="F:peptidyl-proline dioxygenase activity"/>
    <property type="evidence" value="ECO:0007669"/>
    <property type="project" value="TreeGrafter"/>
</dbReference>
<evidence type="ECO:0000256" key="3">
    <source>
        <dbReference type="ARBA" id="ARBA00022896"/>
    </source>
</evidence>
<evidence type="ECO:0000256" key="5">
    <source>
        <dbReference type="ARBA" id="ARBA00023002"/>
    </source>
</evidence>
<dbReference type="InterPro" id="IPR044862">
    <property type="entry name" value="Pro_4_hyd_alph_FE2OG_OXY"/>
</dbReference>
<accession>A0A8D5G4A8</accession>
<keyword evidence="2" id="KW-0479">Metal-binding</keyword>
<dbReference type="Gene3D" id="2.60.120.620">
    <property type="entry name" value="q2cbj1_9rhob like domain"/>
    <property type="match status" value="1"/>
</dbReference>